<evidence type="ECO:0000256" key="1">
    <source>
        <dbReference type="ARBA" id="ARBA00004123"/>
    </source>
</evidence>
<keyword evidence="3" id="KW-0175">Coiled coil</keyword>
<name>A0A139AFM6_GONPJ</name>
<sequence>MDAAGQVQQPGSPNGSRHPYVPASPGSTSGLENSSGYFAGATFKPASGTPPSLKGTSATPYDRFSMPLPPSLEAPLSKHAQRAQQNRIAQKAYRERKANYVRDLESRAQEAASLRKKAEDFEMEMERLLGLVRVVVKENERLRSGEAPEGRYQMIFTSARLCH</sequence>
<proteinExistence type="predicted"/>
<keyword evidence="2" id="KW-0539">Nucleus</keyword>
<organism evidence="6 7">
    <name type="scientific">Gonapodya prolifera (strain JEL478)</name>
    <name type="common">Monoblepharis prolifera</name>
    <dbReference type="NCBI Taxonomy" id="1344416"/>
    <lineage>
        <taxon>Eukaryota</taxon>
        <taxon>Fungi</taxon>
        <taxon>Fungi incertae sedis</taxon>
        <taxon>Chytridiomycota</taxon>
        <taxon>Chytridiomycota incertae sedis</taxon>
        <taxon>Monoblepharidomycetes</taxon>
        <taxon>Monoblepharidales</taxon>
        <taxon>Gonapodyaceae</taxon>
        <taxon>Gonapodya</taxon>
    </lineage>
</organism>
<dbReference type="SUPFAM" id="SSF57959">
    <property type="entry name" value="Leucine zipper domain"/>
    <property type="match status" value="1"/>
</dbReference>
<feature type="domain" description="BZIP" evidence="5">
    <location>
        <begin position="82"/>
        <end position="96"/>
    </location>
</feature>
<evidence type="ECO:0000313" key="6">
    <source>
        <dbReference type="EMBL" id="KXS15597.1"/>
    </source>
</evidence>
<dbReference type="InterPro" id="IPR004827">
    <property type="entry name" value="bZIP"/>
</dbReference>
<feature type="coiled-coil region" evidence="3">
    <location>
        <begin position="104"/>
        <end position="131"/>
    </location>
</feature>
<dbReference type="PANTHER" id="PTHR40621:SF6">
    <property type="entry name" value="AP-1-LIKE TRANSCRIPTION FACTOR YAP1-RELATED"/>
    <property type="match status" value="1"/>
</dbReference>
<dbReference type="GO" id="GO:0001228">
    <property type="term" value="F:DNA-binding transcription activator activity, RNA polymerase II-specific"/>
    <property type="evidence" value="ECO:0007669"/>
    <property type="project" value="TreeGrafter"/>
</dbReference>
<dbReference type="PROSITE" id="PS00036">
    <property type="entry name" value="BZIP_BASIC"/>
    <property type="match status" value="1"/>
</dbReference>
<evidence type="ECO:0000256" key="4">
    <source>
        <dbReference type="SAM" id="MobiDB-lite"/>
    </source>
</evidence>
<dbReference type="InterPro" id="IPR050936">
    <property type="entry name" value="AP-1-like"/>
</dbReference>
<dbReference type="Proteomes" id="UP000070544">
    <property type="component" value="Unassembled WGS sequence"/>
</dbReference>
<comment type="subcellular location">
    <subcellularLocation>
        <location evidence="1">Nucleus</location>
    </subcellularLocation>
</comment>
<evidence type="ECO:0000256" key="2">
    <source>
        <dbReference type="ARBA" id="ARBA00023242"/>
    </source>
</evidence>
<dbReference type="Gene3D" id="1.20.5.170">
    <property type="match status" value="1"/>
</dbReference>
<dbReference type="CDD" id="cd14688">
    <property type="entry name" value="bZIP_YAP"/>
    <property type="match status" value="1"/>
</dbReference>
<keyword evidence="7" id="KW-1185">Reference proteome</keyword>
<dbReference type="InterPro" id="IPR046347">
    <property type="entry name" value="bZIP_sf"/>
</dbReference>
<evidence type="ECO:0000259" key="5">
    <source>
        <dbReference type="PROSITE" id="PS00036"/>
    </source>
</evidence>
<feature type="compositionally biased region" description="Polar residues" evidence="4">
    <location>
        <begin position="1"/>
        <end position="15"/>
    </location>
</feature>
<dbReference type="PANTHER" id="PTHR40621">
    <property type="entry name" value="TRANSCRIPTION FACTOR KAPC-RELATED"/>
    <property type="match status" value="1"/>
</dbReference>
<dbReference type="GO" id="GO:0090575">
    <property type="term" value="C:RNA polymerase II transcription regulator complex"/>
    <property type="evidence" value="ECO:0007669"/>
    <property type="project" value="TreeGrafter"/>
</dbReference>
<gene>
    <name evidence="6" type="ORF">M427DRAFT_323112</name>
</gene>
<protein>
    <recommendedName>
        <fullName evidence="5">BZIP domain-containing protein</fullName>
    </recommendedName>
</protein>
<feature type="region of interest" description="Disordered" evidence="4">
    <location>
        <begin position="1"/>
        <end position="93"/>
    </location>
</feature>
<accession>A0A139AFM6</accession>
<reference evidence="6 7" key="1">
    <citation type="journal article" date="2015" name="Genome Biol. Evol.">
        <title>Phylogenomic analyses indicate that early fungi evolved digesting cell walls of algal ancestors of land plants.</title>
        <authorList>
            <person name="Chang Y."/>
            <person name="Wang S."/>
            <person name="Sekimoto S."/>
            <person name="Aerts A.L."/>
            <person name="Choi C."/>
            <person name="Clum A."/>
            <person name="LaButti K.M."/>
            <person name="Lindquist E.A."/>
            <person name="Yee Ngan C."/>
            <person name="Ohm R.A."/>
            <person name="Salamov A.A."/>
            <person name="Grigoriev I.V."/>
            <person name="Spatafora J.W."/>
            <person name="Berbee M.L."/>
        </authorList>
    </citation>
    <scope>NUCLEOTIDE SEQUENCE [LARGE SCALE GENOMIC DNA]</scope>
    <source>
        <strain evidence="6 7">JEL478</strain>
    </source>
</reference>
<dbReference type="EMBL" id="KQ965761">
    <property type="protein sequence ID" value="KXS15597.1"/>
    <property type="molecule type" value="Genomic_DNA"/>
</dbReference>
<dbReference type="AlphaFoldDB" id="A0A139AFM6"/>
<dbReference type="GO" id="GO:0000976">
    <property type="term" value="F:transcription cis-regulatory region binding"/>
    <property type="evidence" value="ECO:0007669"/>
    <property type="project" value="InterPro"/>
</dbReference>
<feature type="compositionally biased region" description="Polar residues" evidence="4">
    <location>
        <begin position="25"/>
        <end position="36"/>
    </location>
</feature>
<evidence type="ECO:0000256" key="3">
    <source>
        <dbReference type="SAM" id="Coils"/>
    </source>
</evidence>
<dbReference type="OrthoDB" id="2593073at2759"/>
<evidence type="ECO:0000313" key="7">
    <source>
        <dbReference type="Proteomes" id="UP000070544"/>
    </source>
</evidence>